<dbReference type="InterPro" id="IPR029058">
    <property type="entry name" value="AB_hydrolase_fold"/>
</dbReference>
<name>A0A5J4ZHJ9_9ASTE</name>
<reference evidence="3 4" key="1">
    <citation type="submission" date="2019-09" db="EMBL/GenBank/DDBJ databases">
        <title>A chromosome-level genome assembly of the Chinese tupelo Nyssa sinensis.</title>
        <authorList>
            <person name="Yang X."/>
            <person name="Kang M."/>
            <person name="Yang Y."/>
            <person name="Xiong H."/>
            <person name="Wang M."/>
            <person name="Zhang Z."/>
            <person name="Wang Z."/>
            <person name="Wu H."/>
            <person name="Ma T."/>
            <person name="Liu J."/>
            <person name="Xi Z."/>
        </authorList>
    </citation>
    <scope>NUCLEOTIDE SEQUENCE [LARGE SCALE GENOMIC DNA]</scope>
    <source>
        <strain evidence="3">J267</strain>
        <tissue evidence="3">Leaf</tissue>
    </source>
</reference>
<evidence type="ECO:0000313" key="3">
    <source>
        <dbReference type="EMBL" id="KAA8517364.1"/>
    </source>
</evidence>
<dbReference type="Proteomes" id="UP000325577">
    <property type="component" value="Linkage Group LG8"/>
</dbReference>
<protein>
    <recommendedName>
        <fullName evidence="2">Alpha/beta hydrolase fold-3 domain-containing protein</fullName>
    </recommendedName>
</protein>
<proteinExistence type="inferred from homology"/>
<dbReference type="SUPFAM" id="SSF53474">
    <property type="entry name" value="alpha/beta-Hydrolases"/>
    <property type="match status" value="1"/>
</dbReference>
<dbReference type="OrthoDB" id="408631at2759"/>
<evidence type="ECO:0000313" key="4">
    <source>
        <dbReference type="Proteomes" id="UP000325577"/>
    </source>
</evidence>
<gene>
    <name evidence="3" type="ORF">F0562_017630</name>
</gene>
<dbReference type="GO" id="GO:0016787">
    <property type="term" value="F:hydrolase activity"/>
    <property type="evidence" value="ECO:0007669"/>
    <property type="project" value="InterPro"/>
</dbReference>
<evidence type="ECO:0000259" key="2">
    <source>
        <dbReference type="Pfam" id="PF07859"/>
    </source>
</evidence>
<sequence length="367" mass="40588">MDGTVDFGGGWCKGELSKPFVNKIQKGYTTMSSNKKVVEEVSCWLRVFDDGSVDRTWTGPPEVEFMFKPVPPHEEFIDGVATRDVTIDPNSGLAVRIYLPERKPDIPDEHKLPLILHFHGGGFCITRADWYMYYQFYTRLVRSPPAICVSVYLRLAPEHRVPAACDDAHSAFLWLIAVARRELSDLWLQSYADFGRVFPLGDSTGGNLVHEVAARAGAIDSEPVRLAGGVPIHAGFNRAKPSKSFLELPESPMLTREMVDKFMVLGLPLGSTKNHPVMCPMGPAAPPLVGLKLPPMLVVVAEKDLLHDTELEYCETMKGAGKEVVVLLEPGMGHSYYLNKMGIDSDPGMAASVDHLIAEITNFINRH</sequence>
<dbReference type="PANTHER" id="PTHR23024">
    <property type="entry name" value="ARYLACETAMIDE DEACETYLASE"/>
    <property type="match status" value="1"/>
</dbReference>
<keyword evidence="4" id="KW-1185">Reference proteome</keyword>
<dbReference type="InterPro" id="IPR050466">
    <property type="entry name" value="Carboxylest/Gibb_receptor"/>
</dbReference>
<dbReference type="Pfam" id="PF07859">
    <property type="entry name" value="Abhydrolase_3"/>
    <property type="match status" value="1"/>
</dbReference>
<organism evidence="3 4">
    <name type="scientific">Nyssa sinensis</name>
    <dbReference type="NCBI Taxonomy" id="561372"/>
    <lineage>
        <taxon>Eukaryota</taxon>
        <taxon>Viridiplantae</taxon>
        <taxon>Streptophyta</taxon>
        <taxon>Embryophyta</taxon>
        <taxon>Tracheophyta</taxon>
        <taxon>Spermatophyta</taxon>
        <taxon>Magnoliopsida</taxon>
        <taxon>eudicotyledons</taxon>
        <taxon>Gunneridae</taxon>
        <taxon>Pentapetalae</taxon>
        <taxon>asterids</taxon>
        <taxon>Cornales</taxon>
        <taxon>Nyssaceae</taxon>
        <taxon>Nyssa</taxon>
    </lineage>
</organism>
<dbReference type="PANTHER" id="PTHR23024:SF139">
    <property type="entry name" value="CARBOXYLESTERASE 15-RELATED"/>
    <property type="match status" value="1"/>
</dbReference>
<comment type="similarity">
    <text evidence="1">Belongs to the 'GDXG' lipolytic enzyme family.</text>
</comment>
<accession>A0A5J4ZHJ9</accession>
<dbReference type="Gene3D" id="3.40.50.1820">
    <property type="entry name" value="alpha/beta hydrolase"/>
    <property type="match status" value="1"/>
</dbReference>
<evidence type="ECO:0000256" key="1">
    <source>
        <dbReference type="ARBA" id="ARBA00010515"/>
    </source>
</evidence>
<dbReference type="InterPro" id="IPR013094">
    <property type="entry name" value="AB_hydrolase_3"/>
</dbReference>
<dbReference type="EMBL" id="CM018051">
    <property type="protein sequence ID" value="KAA8517364.1"/>
    <property type="molecule type" value="Genomic_DNA"/>
</dbReference>
<dbReference type="AlphaFoldDB" id="A0A5J4ZHJ9"/>
<feature type="domain" description="Alpha/beta hydrolase fold-3" evidence="2">
    <location>
        <begin position="115"/>
        <end position="337"/>
    </location>
</feature>